<evidence type="ECO:0000256" key="11">
    <source>
        <dbReference type="PIRSR" id="PIRSR001492-1"/>
    </source>
</evidence>
<dbReference type="SUPFAM" id="SSF53649">
    <property type="entry name" value="Alkaline phosphatase-like"/>
    <property type="match status" value="1"/>
</dbReference>
<comment type="pathway">
    <text evidence="2 10">Carbohydrate degradation; glycolysis; pyruvate from D-glyceraldehyde 3-phosphate: step 3/5.</text>
</comment>
<dbReference type="GO" id="GO:0030145">
    <property type="term" value="F:manganese ion binding"/>
    <property type="evidence" value="ECO:0007669"/>
    <property type="project" value="UniProtKB-UniRule"/>
</dbReference>
<evidence type="ECO:0000256" key="7">
    <source>
        <dbReference type="ARBA" id="ARBA00023211"/>
    </source>
</evidence>
<dbReference type="GO" id="GO:0006096">
    <property type="term" value="P:glycolytic process"/>
    <property type="evidence" value="ECO:0007669"/>
    <property type="project" value="UniProtKB-UniRule"/>
</dbReference>
<proteinExistence type="inferred from homology"/>
<evidence type="ECO:0000256" key="13">
    <source>
        <dbReference type="PIRSR" id="PIRSR001492-3"/>
    </source>
</evidence>
<feature type="binding site" evidence="10 13">
    <location>
        <position position="449"/>
    </location>
    <ligand>
        <name>Mn(2+)</name>
        <dbReference type="ChEBI" id="CHEBI:29035"/>
        <label>2</label>
    </ligand>
</feature>
<reference evidence="16" key="1">
    <citation type="submission" date="2020-10" db="EMBL/GenBank/DDBJ databases">
        <authorList>
            <person name="Gilroy R."/>
        </authorList>
    </citation>
    <scope>NUCLEOTIDE SEQUENCE</scope>
    <source>
        <strain evidence="16">ChiW16-3235</strain>
    </source>
</reference>
<organism evidence="16 17">
    <name type="scientific">Candidatus Coproplasma avicola</name>
    <dbReference type="NCBI Taxonomy" id="2840744"/>
    <lineage>
        <taxon>Bacteria</taxon>
        <taxon>Bacillati</taxon>
        <taxon>Bacillota</taxon>
        <taxon>Clostridia</taxon>
        <taxon>Eubacteriales</taxon>
        <taxon>Candidatus Coproplasma</taxon>
    </lineage>
</organism>
<dbReference type="GO" id="GO:0006007">
    <property type="term" value="P:glucose catabolic process"/>
    <property type="evidence" value="ECO:0007669"/>
    <property type="project" value="InterPro"/>
</dbReference>
<dbReference type="Gene3D" id="3.40.1450.10">
    <property type="entry name" value="BPG-independent phosphoglycerate mutase, domain B"/>
    <property type="match status" value="1"/>
</dbReference>
<feature type="active site" description="Phosphoserine intermediate" evidence="10 11">
    <location>
        <position position="63"/>
    </location>
</feature>
<evidence type="ECO:0000256" key="9">
    <source>
        <dbReference type="ARBA" id="ARBA00071648"/>
    </source>
</evidence>
<dbReference type="AlphaFoldDB" id="A0A9D1E4T4"/>
<comment type="function">
    <text evidence="10">Catalyzes the interconversion of 2-phosphoglycerate and 3-phosphoglycerate.</text>
</comment>
<keyword evidence="7 10" id="KW-0464">Manganese</keyword>
<evidence type="ECO:0000259" key="15">
    <source>
        <dbReference type="Pfam" id="PF06415"/>
    </source>
</evidence>
<feature type="binding site" evidence="10 13">
    <location>
        <position position="448"/>
    </location>
    <ligand>
        <name>Mn(2+)</name>
        <dbReference type="ChEBI" id="CHEBI:29035"/>
        <label>2</label>
    </ligand>
</feature>
<evidence type="ECO:0000259" key="14">
    <source>
        <dbReference type="Pfam" id="PF01676"/>
    </source>
</evidence>
<evidence type="ECO:0000256" key="5">
    <source>
        <dbReference type="ARBA" id="ARBA00022723"/>
    </source>
</evidence>
<dbReference type="InterPro" id="IPR036646">
    <property type="entry name" value="PGAM_B_sf"/>
</dbReference>
<feature type="binding site" evidence="10 13">
    <location>
        <position position="13"/>
    </location>
    <ligand>
        <name>Mn(2+)</name>
        <dbReference type="ChEBI" id="CHEBI:29035"/>
        <label>2</label>
    </ligand>
</feature>
<dbReference type="FunFam" id="3.40.1450.10:FF:000001">
    <property type="entry name" value="2,3-bisphosphoglycerate-independent phosphoglycerate mutase"/>
    <property type="match status" value="1"/>
</dbReference>
<feature type="domain" description="BPG-independent PGAM N-terminal" evidence="15">
    <location>
        <begin position="83"/>
        <end position="302"/>
    </location>
</feature>
<feature type="binding site" evidence="10 12">
    <location>
        <position position="123"/>
    </location>
    <ligand>
        <name>substrate</name>
    </ligand>
</feature>
<dbReference type="HAMAP" id="MF_01038">
    <property type="entry name" value="GpmI"/>
    <property type="match status" value="1"/>
</dbReference>
<feature type="binding site" evidence="10 12">
    <location>
        <begin position="153"/>
        <end position="154"/>
    </location>
    <ligand>
        <name>substrate</name>
    </ligand>
</feature>
<evidence type="ECO:0000256" key="10">
    <source>
        <dbReference type="HAMAP-Rule" id="MF_01038"/>
    </source>
</evidence>
<dbReference type="EMBL" id="DVHK01000002">
    <property type="protein sequence ID" value="HIR66430.1"/>
    <property type="molecule type" value="Genomic_DNA"/>
</dbReference>
<evidence type="ECO:0000256" key="4">
    <source>
        <dbReference type="ARBA" id="ARBA00012026"/>
    </source>
</evidence>
<dbReference type="PANTHER" id="PTHR31637">
    <property type="entry name" value="2,3-BISPHOSPHOGLYCERATE-INDEPENDENT PHOSPHOGLYCERATE MUTASE"/>
    <property type="match status" value="1"/>
</dbReference>
<evidence type="ECO:0000256" key="1">
    <source>
        <dbReference type="ARBA" id="ARBA00000370"/>
    </source>
</evidence>
<comment type="similarity">
    <text evidence="3 10">Belongs to the BPG-independent phosphoglycerate mutase family.</text>
</comment>
<feature type="binding site" evidence="10 13">
    <location>
        <position position="411"/>
    </location>
    <ligand>
        <name>Mn(2+)</name>
        <dbReference type="ChEBI" id="CHEBI:29035"/>
        <label>1</label>
    </ligand>
</feature>
<keyword evidence="6 10" id="KW-0324">Glycolysis</keyword>
<feature type="binding site" evidence="10 13">
    <location>
        <position position="466"/>
    </location>
    <ligand>
        <name>Mn(2+)</name>
        <dbReference type="ChEBI" id="CHEBI:29035"/>
        <label>1</label>
    </ligand>
</feature>
<accession>A0A9D1E4T4</accession>
<feature type="binding site" evidence="10 12">
    <location>
        <begin position="260"/>
        <end position="263"/>
    </location>
    <ligand>
        <name>substrate</name>
    </ligand>
</feature>
<dbReference type="Gene3D" id="3.40.720.10">
    <property type="entry name" value="Alkaline Phosphatase, subunit A"/>
    <property type="match status" value="1"/>
</dbReference>
<name>A0A9D1E4T4_9FIRM</name>
<feature type="binding site" evidence="10 12">
    <location>
        <position position="185"/>
    </location>
    <ligand>
        <name>substrate</name>
    </ligand>
</feature>
<evidence type="ECO:0000256" key="6">
    <source>
        <dbReference type="ARBA" id="ARBA00023152"/>
    </source>
</evidence>
<comment type="catalytic activity">
    <reaction evidence="1 10">
        <text>(2R)-2-phosphoglycerate = (2R)-3-phosphoglycerate</text>
        <dbReference type="Rhea" id="RHEA:15901"/>
        <dbReference type="ChEBI" id="CHEBI:58272"/>
        <dbReference type="ChEBI" id="CHEBI:58289"/>
        <dbReference type="EC" id="5.4.2.12"/>
    </reaction>
</comment>
<feature type="binding site" evidence="10 13">
    <location>
        <position position="407"/>
    </location>
    <ligand>
        <name>Mn(2+)</name>
        <dbReference type="ChEBI" id="CHEBI:29035"/>
        <label>1</label>
    </ligand>
</feature>
<feature type="binding site" evidence="10 12">
    <location>
        <position position="191"/>
    </location>
    <ligand>
        <name>substrate</name>
    </ligand>
</feature>
<dbReference type="InterPro" id="IPR017850">
    <property type="entry name" value="Alkaline_phosphatase_core_sf"/>
</dbReference>
<comment type="cofactor">
    <cofactor evidence="10">
        <name>Mn(2+)</name>
        <dbReference type="ChEBI" id="CHEBI:29035"/>
    </cofactor>
    <text evidence="10">Binds 2 manganese ions per subunit.</text>
</comment>
<dbReference type="GO" id="GO:0005829">
    <property type="term" value="C:cytosol"/>
    <property type="evidence" value="ECO:0007669"/>
    <property type="project" value="TreeGrafter"/>
</dbReference>
<keyword evidence="5 10" id="KW-0479">Metal-binding</keyword>
<dbReference type="InterPro" id="IPR005995">
    <property type="entry name" value="Pgm_bpd_ind"/>
</dbReference>
<dbReference type="EC" id="5.4.2.12" evidence="4 10"/>
<evidence type="ECO:0000313" key="16">
    <source>
        <dbReference type="EMBL" id="HIR66430.1"/>
    </source>
</evidence>
<protein>
    <recommendedName>
        <fullName evidence="9 10">2,3-bisphosphoglycerate-independent phosphoglycerate mutase</fullName>
        <shortName evidence="10">BPG-independent PGAM</shortName>
        <shortName evidence="10">Phosphoglyceromutase</shortName>
        <shortName evidence="10">iPGM</shortName>
        <ecNumber evidence="4 10">5.4.2.12</ecNumber>
    </recommendedName>
</protein>
<reference evidence="16" key="2">
    <citation type="journal article" date="2021" name="PeerJ">
        <title>Extensive microbial diversity within the chicken gut microbiome revealed by metagenomics and culture.</title>
        <authorList>
            <person name="Gilroy R."/>
            <person name="Ravi A."/>
            <person name="Getino M."/>
            <person name="Pursley I."/>
            <person name="Horton D.L."/>
            <person name="Alikhan N.F."/>
            <person name="Baker D."/>
            <person name="Gharbi K."/>
            <person name="Hall N."/>
            <person name="Watson M."/>
            <person name="Adriaenssens E.M."/>
            <person name="Foster-Nyarko E."/>
            <person name="Jarju S."/>
            <person name="Secka A."/>
            <person name="Antonio M."/>
            <person name="Oren A."/>
            <person name="Chaudhuri R.R."/>
            <person name="La Ragione R."/>
            <person name="Hildebrand F."/>
            <person name="Pallen M.J."/>
        </authorList>
    </citation>
    <scope>NUCLEOTIDE SEQUENCE</scope>
    <source>
        <strain evidence="16">ChiW16-3235</strain>
    </source>
</reference>
<comment type="caution">
    <text evidence="16">The sequence shown here is derived from an EMBL/GenBank/DDBJ whole genome shotgun (WGS) entry which is preliminary data.</text>
</comment>
<dbReference type="NCBIfam" id="TIGR01307">
    <property type="entry name" value="pgm_bpd_ind"/>
    <property type="match status" value="1"/>
</dbReference>
<evidence type="ECO:0000256" key="3">
    <source>
        <dbReference type="ARBA" id="ARBA00008819"/>
    </source>
</evidence>
<comment type="subunit">
    <text evidence="10">Monomer.</text>
</comment>
<dbReference type="GO" id="GO:0004619">
    <property type="term" value="F:phosphoglycerate mutase activity"/>
    <property type="evidence" value="ECO:0007669"/>
    <property type="project" value="UniProtKB-UniRule"/>
</dbReference>
<evidence type="ECO:0000256" key="8">
    <source>
        <dbReference type="ARBA" id="ARBA00023235"/>
    </source>
</evidence>
<dbReference type="Pfam" id="PF06415">
    <property type="entry name" value="iPGM_N"/>
    <property type="match status" value="1"/>
</dbReference>
<feature type="domain" description="Metalloenzyme" evidence="14">
    <location>
        <begin position="6"/>
        <end position="504"/>
    </location>
</feature>
<keyword evidence="8 10" id="KW-0413">Isomerase</keyword>
<gene>
    <name evidence="10" type="primary">gpmI</name>
    <name evidence="16" type="ORF">IAB94_00100</name>
</gene>
<dbReference type="Proteomes" id="UP000823913">
    <property type="component" value="Unassembled WGS sequence"/>
</dbReference>
<evidence type="ECO:0000313" key="17">
    <source>
        <dbReference type="Proteomes" id="UP000823913"/>
    </source>
</evidence>
<dbReference type="Pfam" id="PF01676">
    <property type="entry name" value="Metalloenzyme"/>
    <property type="match status" value="1"/>
</dbReference>
<feature type="binding site" evidence="10 12">
    <location>
        <position position="340"/>
    </location>
    <ligand>
        <name>substrate</name>
    </ligand>
</feature>
<evidence type="ECO:0000256" key="12">
    <source>
        <dbReference type="PIRSR" id="PIRSR001492-2"/>
    </source>
</evidence>
<feature type="binding site" evidence="10 13">
    <location>
        <position position="63"/>
    </location>
    <ligand>
        <name>Mn(2+)</name>
        <dbReference type="ChEBI" id="CHEBI:29035"/>
        <label>2</label>
    </ligand>
</feature>
<dbReference type="InterPro" id="IPR006124">
    <property type="entry name" value="Metalloenzyme"/>
</dbReference>
<dbReference type="PANTHER" id="PTHR31637:SF0">
    <property type="entry name" value="2,3-BISPHOSPHOGLYCERATE-INDEPENDENT PHOSPHOGLYCERATE MUTASE"/>
    <property type="match status" value="1"/>
</dbReference>
<dbReference type="InterPro" id="IPR011258">
    <property type="entry name" value="BPG-indep_PGM_N"/>
</dbReference>
<dbReference type="SUPFAM" id="SSF64158">
    <property type="entry name" value="2,3-Bisphosphoglycerate-independent phosphoglycerate mutase, substrate-binding domain"/>
    <property type="match status" value="1"/>
</dbReference>
<dbReference type="CDD" id="cd16010">
    <property type="entry name" value="iPGM"/>
    <property type="match status" value="1"/>
</dbReference>
<dbReference type="PIRSF" id="PIRSF001492">
    <property type="entry name" value="IPGAM"/>
    <property type="match status" value="1"/>
</dbReference>
<sequence>MAKKVPYALIIMDGYGIAPAGPGNAIALDGSKNIAELEKRYPSATLGASGLSVGLPDGQMGNSEVGHLNMGAGRIVYQDLTKITKSIQDGDFFENPALIKAMDNAKDGKKLHLYGLVSDGGVHSHITHIFALLDMAKKRGVKDVYVHCFMDGRDVSPTSGAGFIAQLQEHMANIGCGKVASVVGRYYAMDRDNNWDRVEKAYDMLTLGEGKQCTDPVAAVHESYEEGVTDEFIKPIKVCENGKPIGLLEKGDSVICFNFRPDRAREITRAVSQDPFIVPKGTAFERKTGFLAPVYVCFTVYDAEYKNVEIAFPKTTLDNTLGEYLAKMGKKQLRIAETEKYAHVTFFFNGGVEAPNENEVRDLIPSPKVATYDLQPEMSAYLVTDKVLEELDSGEFDAIILNFANCDMVGHTGVIPAAEKAVHTVDECVKKVCDKILSMGGAAIVTADHGNADKLLSDDGSPFTAHTTNPVPVILVSDKYKNAELRKDGILADLAPTLLTLMGLPVPAEMTGKSLIK</sequence>
<evidence type="ECO:0000256" key="2">
    <source>
        <dbReference type="ARBA" id="ARBA00004798"/>
    </source>
</evidence>